<dbReference type="Pfam" id="PF07366">
    <property type="entry name" value="SnoaL"/>
    <property type="match status" value="1"/>
</dbReference>
<reference evidence="1" key="2">
    <citation type="submission" date="2020-09" db="EMBL/GenBank/DDBJ databases">
        <authorList>
            <person name="Sun Q."/>
            <person name="Kim S."/>
        </authorList>
    </citation>
    <scope>NUCLEOTIDE SEQUENCE</scope>
    <source>
        <strain evidence="1">KCTC 42249</strain>
    </source>
</reference>
<dbReference type="PANTHER" id="PTHR38436:SF1">
    <property type="entry name" value="ESTER CYCLASE"/>
    <property type="match status" value="1"/>
</dbReference>
<evidence type="ECO:0000313" key="1">
    <source>
        <dbReference type="EMBL" id="GHD20064.1"/>
    </source>
</evidence>
<dbReference type="Proteomes" id="UP000630142">
    <property type="component" value="Unassembled WGS sequence"/>
</dbReference>
<evidence type="ECO:0000313" key="2">
    <source>
        <dbReference type="Proteomes" id="UP000630142"/>
    </source>
</evidence>
<dbReference type="GO" id="GO:0030638">
    <property type="term" value="P:polyketide metabolic process"/>
    <property type="evidence" value="ECO:0007669"/>
    <property type="project" value="InterPro"/>
</dbReference>
<name>A0A8J3GM00_9HYPH</name>
<dbReference type="InterPro" id="IPR009959">
    <property type="entry name" value="Cyclase_SnoaL-like"/>
</dbReference>
<dbReference type="RefSeq" id="WP_189505731.1">
    <property type="nucleotide sequence ID" value="NZ_BMZQ01000002.1"/>
</dbReference>
<dbReference type="AlphaFoldDB" id="A0A8J3GM00"/>
<dbReference type="SUPFAM" id="SSF54427">
    <property type="entry name" value="NTF2-like"/>
    <property type="match status" value="1"/>
</dbReference>
<gene>
    <name evidence="1" type="ORF">GCM10016234_32520</name>
</gene>
<dbReference type="InterPro" id="IPR032710">
    <property type="entry name" value="NTF2-like_dom_sf"/>
</dbReference>
<reference evidence="1" key="1">
    <citation type="journal article" date="2014" name="Int. J. Syst. Evol. Microbiol.">
        <title>Complete genome sequence of Corynebacterium casei LMG S-19264T (=DSM 44701T), isolated from a smear-ripened cheese.</title>
        <authorList>
            <consortium name="US DOE Joint Genome Institute (JGI-PGF)"/>
            <person name="Walter F."/>
            <person name="Albersmeier A."/>
            <person name="Kalinowski J."/>
            <person name="Ruckert C."/>
        </authorList>
    </citation>
    <scope>NUCLEOTIDE SEQUENCE</scope>
    <source>
        <strain evidence="1">KCTC 42249</strain>
    </source>
</reference>
<dbReference type="PANTHER" id="PTHR38436">
    <property type="entry name" value="POLYKETIDE CYCLASE SNOAL-LIKE DOMAIN"/>
    <property type="match status" value="1"/>
</dbReference>
<dbReference type="EMBL" id="BMZQ01000002">
    <property type="protein sequence ID" value="GHD20064.1"/>
    <property type="molecule type" value="Genomic_DNA"/>
</dbReference>
<dbReference type="Gene3D" id="3.10.450.50">
    <property type="match status" value="1"/>
</dbReference>
<sequence>MTPDQLRTIYEAYIDCLNRQDWPQLEAFVAGNVHYNGGLIGLSGYQQMSEKDHRDIPDLSFNIQMLVAEGSTIAARLRFNCTPRAEFLGLPVNGQRVSFCENVFYRFEAGKIHEVWSVIDKAAIEAQLGG</sequence>
<keyword evidence="2" id="KW-1185">Reference proteome</keyword>
<organism evidence="1 2">
    <name type="scientific">Tianweitania populi</name>
    <dbReference type="NCBI Taxonomy" id="1607949"/>
    <lineage>
        <taxon>Bacteria</taxon>
        <taxon>Pseudomonadati</taxon>
        <taxon>Pseudomonadota</taxon>
        <taxon>Alphaproteobacteria</taxon>
        <taxon>Hyphomicrobiales</taxon>
        <taxon>Phyllobacteriaceae</taxon>
        <taxon>Tianweitania</taxon>
    </lineage>
</organism>
<comment type="caution">
    <text evidence="1">The sequence shown here is derived from an EMBL/GenBank/DDBJ whole genome shotgun (WGS) entry which is preliminary data.</text>
</comment>
<protein>
    <submittedName>
        <fullName evidence="1">Ester cyclase</fullName>
    </submittedName>
</protein>
<proteinExistence type="predicted"/>
<accession>A0A8J3GM00</accession>